<name>A0AB39BG23_9MICO</name>
<dbReference type="PANTHER" id="PTHR32196">
    <property type="entry name" value="ABC TRANSPORTER PERMEASE PROTEIN YPHD-RELATED-RELATED"/>
    <property type="match status" value="1"/>
</dbReference>
<dbReference type="EMBL" id="CP162511">
    <property type="protein sequence ID" value="XDI05091.1"/>
    <property type="molecule type" value="Genomic_DNA"/>
</dbReference>
<evidence type="ECO:0000256" key="4">
    <source>
        <dbReference type="ARBA" id="ARBA00022989"/>
    </source>
</evidence>
<keyword evidence="3 7" id="KW-0812">Transmembrane</keyword>
<dbReference type="CDD" id="cd06579">
    <property type="entry name" value="TM_PBP1_transp_AraH_like"/>
    <property type="match status" value="1"/>
</dbReference>
<feature type="compositionally biased region" description="Low complexity" evidence="6">
    <location>
        <begin position="1"/>
        <end position="24"/>
    </location>
</feature>
<evidence type="ECO:0000256" key="5">
    <source>
        <dbReference type="ARBA" id="ARBA00023136"/>
    </source>
</evidence>
<keyword evidence="2" id="KW-1003">Cell membrane</keyword>
<comment type="subcellular location">
    <subcellularLocation>
        <location evidence="1">Cell membrane</location>
        <topology evidence="1">Multi-pass membrane protein</topology>
    </subcellularLocation>
</comment>
<organism evidence="8">
    <name type="scientific">Herbiconiux sp. A18JL235</name>
    <dbReference type="NCBI Taxonomy" id="3152363"/>
    <lineage>
        <taxon>Bacteria</taxon>
        <taxon>Bacillati</taxon>
        <taxon>Actinomycetota</taxon>
        <taxon>Actinomycetes</taxon>
        <taxon>Micrococcales</taxon>
        <taxon>Microbacteriaceae</taxon>
        <taxon>Herbiconiux</taxon>
    </lineage>
</organism>
<feature type="region of interest" description="Disordered" evidence="6">
    <location>
        <begin position="1"/>
        <end position="25"/>
    </location>
</feature>
<feature type="transmembrane region" description="Helical" evidence="7">
    <location>
        <begin position="183"/>
        <end position="205"/>
    </location>
</feature>
<reference evidence="8" key="1">
    <citation type="submission" date="2024-05" db="EMBL/GenBank/DDBJ databases">
        <title>Herbiconiux sp. A18JL235.</title>
        <authorList>
            <person name="Zhang G."/>
        </authorList>
    </citation>
    <scope>NUCLEOTIDE SEQUENCE</scope>
    <source>
        <strain evidence="8">A18JL235</strain>
    </source>
</reference>
<dbReference type="InterPro" id="IPR001851">
    <property type="entry name" value="ABC_transp_permease"/>
</dbReference>
<dbReference type="GO" id="GO:0005886">
    <property type="term" value="C:plasma membrane"/>
    <property type="evidence" value="ECO:0007669"/>
    <property type="project" value="UniProtKB-SubCell"/>
</dbReference>
<keyword evidence="4 7" id="KW-1133">Transmembrane helix</keyword>
<dbReference type="RefSeq" id="WP_368497474.1">
    <property type="nucleotide sequence ID" value="NZ_CP162511.1"/>
</dbReference>
<feature type="transmembrane region" description="Helical" evidence="7">
    <location>
        <begin position="317"/>
        <end position="335"/>
    </location>
</feature>
<sequence length="344" mass="35406">MTRTAPNTPTTAPAGATTDAHPAPRSTRRIATVLLRQEASLLAVVAVIVIAATVANPAFISVDNLTEILRSSVIYFVMGCGAALLIIGGGLDFSVGAVFTLAALTGTSLMKLGVWVPVAILAALVVAALVGVLNHLIITYWHVPPIIATLGTFFMALGINALITGGLDVLPLPTDFVRLGQGYFIGIPNVIWIAVLVGVAAWFVLEHTRFGVNVRALGGNRQAAIGNGLRVKRLDLALYVIAAVTGGIAGLLYSARVGAGQVEAGGSATTLVVVTAVLIGGVSLLGGLGNITGVAVGAVLLSLIDNALIVASIPPQYNNIVVGAILVCAVAVDYLRRQQLYKRR</sequence>
<feature type="transmembrane region" description="Helical" evidence="7">
    <location>
        <begin position="145"/>
        <end position="163"/>
    </location>
</feature>
<feature type="transmembrane region" description="Helical" evidence="7">
    <location>
        <begin position="114"/>
        <end position="133"/>
    </location>
</feature>
<feature type="transmembrane region" description="Helical" evidence="7">
    <location>
        <begin position="41"/>
        <end position="62"/>
    </location>
</feature>
<feature type="transmembrane region" description="Helical" evidence="7">
    <location>
        <begin position="267"/>
        <end position="286"/>
    </location>
</feature>
<feature type="transmembrane region" description="Helical" evidence="7">
    <location>
        <begin position="236"/>
        <end position="255"/>
    </location>
</feature>
<accession>A0AB39BG23</accession>
<feature type="transmembrane region" description="Helical" evidence="7">
    <location>
        <begin position="74"/>
        <end position="102"/>
    </location>
</feature>
<protein>
    <submittedName>
        <fullName evidence="8">ABC transporter permease</fullName>
    </submittedName>
</protein>
<evidence type="ECO:0000256" key="3">
    <source>
        <dbReference type="ARBA" id="ARBA00022692"/>
    </source>
</evidence>
<proteinExistence type="predicted"/>
<evidence type="ECO:0000313" key="8">
    <source>
        <dbReference type="EMBL" id="XDI05091.1"/>
    </source>
</evidence>
<dbReference type="GO" id="GO:0022857">
    <property type="term" value="F:transmembrane transporter activity"/>
    <property type="evidence" value="ECO:0007669"/>
    <property type="project" value="InterPro"/>
</dbReference>
<keyword evidence="5 7" id="KW-0472">Membrane</keyword>
<evidence type="ECO:0000256" key="6">
    <source>
        <dbReference type="SAM" id="MobiDB-lite"/>
    </source>
</evidence>
<dbReference type="Pfam" id="PF02653">
    <property type="entry name" value="BPD_transp_2"/>
    <property type="match status" value="1"/>
</dbReference>
<gene>
    <name evidence="8" type="ORF">ABFY20_17455</name>
</gene>
<evidence type="ECO:0000256" key="2">
    <source>
        <dbReference type="ARBA" id="ARBA00022475"/>
    </source>
</evidence>
<dbReference type="AlphaFoldDB" id="A0AB39BG23"/>
<evidence type="ECO:0000256" key="1">
    <source>
        <dbReference type="ARBA" id="ARBA00004651"/>
    </source>
</evidence>
<feature type="transmembrane region" description="Helical" evidence="7">
    <location>
        <begin position="293"/>
        <end position="311"/>
    </location>
</feature>
<evidence type="ECO:0000256" key="7">
    <source>
        <dbReference type="SAM" id="Phobius"/>
    </source>
</evidence>